<dbReference type="InterPro" id="IPR006448">
    <property type="entry name" value="Phage_term_ssu_P27"/>
</dbReference>
<dbReference type="RefSeq" id="WP_011791890.1">
    <property type="nucleotide sequence ID" value="NC_008751.1"/>
</dbReference>
<dbReference type="EMBL" id="CP000527">
    <property type="protein sequence ID" value="ABM27892.1"/>
    <property type="molecule type" value="Genomic_DNA"/>
</dbReference>
<dbReference type="Proteomes" id="UP000009173">
    <property type="component" value="Chromosome"/>
</dbReference>
<dbReference type="NCBIfam" id="TIGR01558">
    <property type="entry name" value="sm_term_P27"/>
    <property type="match status" value="1"/>
</dbReference>
<dbReference type="AlphaFoldDB" id="A0A0H3A6Y3"/>
<dbReference type="Pfam" id="PF05119">
    <property type="entry name" value="Terminase_4"/>
    <property type="match status" value="1"/>
</dbReference>
<sequence length="152" mass="16517">MAGRKPLPSKLKVLKGTDQPCRMNPHEPSLTALVPDAPAFLGAIARDEWNRKAPMLARMGVLTEGDDAALAAYCQAYERFVEAEGKIRQSGLLIKTSSGNVIQNPLVGVANRAMELMHRFMTEFGLTPSSRTRIAAHPAKQQESEWAGFGGV</sequence>
<proteinExistence type="predicted"/>
<dbReference type="HOGENOM" id="CLU_107958_2_0_7"/>
<evidence type="ECO:0000313" key="2">
    <source>
        <dbReference type="Proteomes" id="UP000009173"/>
    </source>
</evidence>
<protein>
    <submittedName>
        <fullName evidence="1">Phage terminase, small subunit, putative, P27 family</fullName>
    </submittedName>
</protein>
<dbReference type="KEGG" id="dvl:Dvul_0871"/>
<name>A0A0H3A6Y3_NITV4</name>
<reference evidence="2" key="1">
    <citation type="journal article" date="2009" name="Environ. Microbiol.">
        <title>Contribution of mobile genetic elements to Desulfovibrio vulgaris genome plasticity.</title>
        <authorList>
            <person name="Walker C.B."/>
            <person name="Stolyar S."/>
            <person name="Chivian D."/>
            <person name="Pinel N."/>
            <person name="Gabster J.A."/>
            <person name="Dehal P.S."/>
            <person name="He Z."/>
            <person name="Yang Z.K."/>
            <person name="Yen H.C."/>
            <person name="Zhou J."/>
            <person name="Wall J.D."/>
            <person name="Hazen T.C."/>
            <person name="Arkin A.P."/>
            <person name="Stahl D.A."/>
        </authorList>
    </citation>
    <scope>NUCLEOTIDE SEQUENCE [LARGE SCALE GENOMIC DNA]</scope>
    <source>
        <strain evidence="2">DP4</strain>
    </source>
</reference>
<organism evidence="1 2">
    <name type="scientific">Nitratidesulfovibrio vulgaris (strain DP4)</name>
    <name type="common">Desulfovibrio vulgaris</name>
    <dbReference type="NCBI Taxonomy" id="391774"/>
    <lineage>
        <taxon>Bacteria</taxon>
        <taxon>Pseudomonadati</taxon>
        <taxon>Thermodesulfobacteriota</taxon>
        <taxon>Desulfovibrionia</taxon>
        <taxon>Desulfovibrionales</taxon>
        <taxon>Desulfovibrionaceae</taxon>
        <taxon>Nitratidesulfovibrio</taxon>
    </lineage>
</organism>
<evidence type="ECO:0000313" key="1">
    <source>
        <dbReference type="EMBL" id="ABM27892.1"/>
    </source>
</evidence>
<gene>
    <name evidence="1" type="ordered locus">Dvul_0871</name>
</gene>
<accession>A0A0H3A6Y3</accession>